<dbReference type="Gene3D" id="1.10.600.10">
    <property type="entry name" value="Farnesyl Diphosphate Synthase"/>
    <property type="match status" value="1"/>
</dbReference>
<dbReference type="AlphaFoldDB" id="A0A2K2DCH5"/>
<dbReference type="InParanoid" id="A0A2K2DCH5"/>
<accession>A0A2K2DCH5</accession>
<gene>
    <name evidence="2" type="ORF">BRADI_2g38107v3</name>
</gene>
<name>A0A2K2DCH5_BRADI</name>
<reference evidence="3" key="3">
    <citation type="submission" date="2018-08" db="UniProtKB">
        <authorList>
            <consortium name="EnsemblPlants"/>
        </authorList>
    </citation>
    <scope>IDENTIFICATION</scope>
    <source>
        <strain evidence="3">cv. Bd21</strain>
    </source>
</reference>
<evidence type="ECO:0000313" key="2">
    <source>
        <dbReference type="EMBL" id="PNT71983.1"/>
    </source>
</evidence>
<sequence>MQRSIRSFFHVRVAGTAAAGEINGVVACKKTPIGTGQLGISSWRQRRCYVPLRTQTRTSCPATDPASNQERLADDDDDRKEKDRLRKSCQQFQPSIWGDFFLYYDSNPLASSAEQTRIVERANKLKEVVAKMIVASSSTHNQIEMLHDLDAMLVVLYFWDSGCKHDLFITVG</sequence>
<protein>
    <submittedName>
        <fullName evidence="2 3">Uncharacterized protein</fullName>
    </submittedName>
</protein>
<reference evidence="2" key="2">
    <citation type="submission" date="2017-06" db="EMBL/GenBank/DDBJ databases">
        <title>WGS assembly of Brachypodium distachyon.</title>
        <authorList>
            <consortium name="The International Brachypodium Initiative"/>
            <person name="Lucas S."/>
            <person name="Harmon-Smith M."/>
            <person name="Lail K."/>
            <person name="Tice H."/>
            <person name="Grimwood J."/>
            <person name="Bruce D."/>
            <person name="Barry K."/>
            <person name="Shu S."/>
            <person name="Lindquist E."/>
            <person name="Wang M."/>
            <person name="Pitluck S."/>
            <person name="Vogel J.P."/>
            <person name="Garvin D.F."/>
            <person name="Mockler T.C."/>
            <person name="Schmutz J."/>
            <person name="Rokhsar D."/>
            <person name="Bevan M.W."/>
        </authorList>
    </citation>
    <scope>NUCLEOTIDE SEQUENCE</scope>
    <source>
        <strain evidence="2">Bd21</strain>
    </source>
</reference>
<dbReference type="Proteomes" id="UP000008810">
    <property type="component" value="Chromosome 2"/>
</dbReference>
<dbReference type="EMBL" id="CM000881">
    <property type="protein sequence ID" value="PNT71983.1"/>
    <property type="molecule type" value="Genomic_DNA"/>
</dbReference>
<evidence type="ECO:0000313" key="3">
    <source>
        <dbReference type="EnsemblPlants" id="PNT71983"/>
    </source>
</evidence>
<reference evidence="2 3" key="1">
    <citation type="journal article" date="2010" name="Nature">
        <title>Genome sequencing and analysis of the model grass Brachypodium distachyon.</title>
        <authorList>
            <consortium name="International Brachypodium Initiative"/>
        </authorList>
    </citation>
    <scope>NUCLEOTIDE SEQUENCE [LARGE SCALE GENOMIC DNA]</scope>
    <source>
        <strain evidence="2 3">Bd21</strain>
    </source>
</reference>
<keyword evidence="4" id="KW-1185">Reference proteome</keyword>
<evidence type="ECO:0000313" key="4">
    <source>
        <dbReference type="Proteomes" id="UP000008810"/>
    </source>
</evidence>
<feature type="region of interest" description="Disordered" evidence="1">
    <location>
        <begin position="57"/>
        <end position="80"/>
    </location>
</feature>
<feature type="compositionally biased region" description="Polar residues" evidence="1">
    <location>
        <begin position="57"/>
        <end position="69"/>
    </location>
</feature>
<proteinExistence type="predicted"/>
<organism evidence="2">
    <name type="scientific">Brachypodium distachyon</name>
    <name type="common">Purple false brome</name>
    <name type="synonym">Trachynia distachya</name>
    <dbReference type="NCBI Taxonomy" id="15368"/>
    <lineage>
        <taxon>Eukaryota</taxon>
        <taxon>Viridiplantae</taxon>
        <taxon>Streptophyta</taxon>
        <taxon>Embryophyta</taxon>
        <taxon>Tracheophyta</taxon>
        <taxon>Spermatophyta</taxon>
        <taxon>Magnoliopsida</taxon>
        <taxon>Liliopsida</taxon>
        <taxon>Poales</taxon>
        <taxon>Poaceae</taxon>
        <taxon>BOP clade</taxon>
        <taxon>Pooideae</taxon>
        <taxon>Stipodae</taxon>
        <taxon>Brachypodieae</taxon>
        <taxon>Brachypodium</taxon>
    </lineage>
</organism>
<evidence type="ECO:0000256" key="1">
    <source>
        <dbReference type="SAM" id="MobiDB-lite"/>
    </source>
</evidence>
<dbReference type="EnsemblPlants" id="PNT71983">
    <property type="protein sequence ID" value="PNT71983"/>
    <property type="gene ID" value="BRADI_2g38107v3"/>
</dbReference>
<dbReference type="Gramene" id="PNT71983">
    <property type="protein sequence ID" value="PNT71983"/>
    <property type="gene ID" value="BRADI_2g38107v3"/>
</dbReference>
<dbReference type="InterPro" id="IPR008949">
    <property type="entry name" value="Isoprenoid_synthase_dom_sf"/>
</dbReference>